<dbReference type="STRING" id="351605.Gura_1322"/>
<proteinExistence type="predicted"/>
<evidence type="ECO:0000256" key="1">
    <source>
        <dbReference type="SAM" id="Phobius"/>
    </source>
</evidence>
<sequence length="431" mass="49754">MFYVRNKEFILKCIMTLIVVFVAYIRQPEMLIEPRFWAEEGTNYFSYAYNHTWLNNLLSPQFGYNTLYNSIATSIAMMVPLDYAPYVTTYLAFFVQVFVSSVVIWWNIPILNTLFKKFAVALFIQVLAYARIWVTTIGVQYWLCILSFLILLYDHHANNRKVLIAQYYLLALNGLTGILSCVMIPAFLLKAIKTKSKPVIIHTAILMACLLVQISVFTYSLITHESGLSQRLVYCSPVYMISKLIKFEFSAPFLGLFIFNFPSVIQIEAAVRNIMSTVIGPSILSYQFDFIETGFGLLIIIYISILSYKKFKQLDTQIIMLSLVLVTIISTLFSVNMSGGPRYTFAPSIMIMVLIVGAINDKTISKFFSYVSVILVLMSLSVSFIQYRPVMMNFSYDPSWPKWKEELSIWRTNNNYPIKIWPPPWQMNLHK</sequence>
<dbReference type="RefSeq" id="WP_011938241.1">
    <property type="nucleotide sequence ID" value="NC_009483.1"/>
</dbReference>
<keyword evidence="1" id="KW-0472">Membrane</keyword>
<feature type="transmembrane region" description="Helical" evidence="1">
    <location>
        <begin position="139"/>
        <end position="155"/>
    </location>
</feature>
<name>A5GA76_GEOUR</name>
<feature type="transmembrane region" description="Helical" evidence="1">
    <location>
        <begin position="318"/>
        <end position="337"/>
    </location>
</feature>
<dbReference type="HOGENOM" id="CLU_629529_0_0_7"/>
<evidence type="ECO:0000313" key="3">
    <source>
        <dbReference type="Proteomes" id="UP000006695"/>
    </source>
</evidence>
<reference evidence="2 3" key="1">
    <citation type="submission" date="2007-05" db="EMBL/GenBank/DDBJ databases">
        <title>Complete sequence of Geobacter uraniireducens Rf4.</title>
        <authorList>
            <consortium name="US DOE Joint Genome Institute"/>
            <person name="Copeland A."/>
            <person name="Lucas S."/>
            <person name="Lapidus A."/>
            <person name="Barry K."/>
            <person name="Detter J.C."/>
            <person name="Glavina del Rio T."/>
            <person name="Hammon N."/>
            <person name="Israni S."/>
            <person name="Dalin E."/>
            <person name="Tice H."/>
            <person name="Pitluck S."/>
            <person name="Chertkov O."/>
            <person name="Brettin T."/>
            <person name="Bruce D."/>
            <person name="Han C."/>
            <person name="Schmutz J."/>
            <person name="Larimer F."/>
            <person name="Land M."/>
            <person name="Hauser L."/>
            <person name="Kyrpides N."/>
            <person name="Mikhailova N."/>
            <person name="Shelobolina E."/>
            <person name="Aklujkar M."/>
            <person name="Lovley D."/>
            <person name="Richardson P."/>
        </authorList>
    </citation>
    <scope>NUCLEOTIDE SEQUENCE [LARGE SCALE GENOMIC DNA]</scope>
    <source>
        <strain evidence="2 3">Rf4</strain>
    </source>
</reference>
<dbReference type="Proteomes" id="UP000006695">
    <property type="component" value="Chromosome"/>
</dbReference>
<gene>
    <name evidence="2" type="ordered locus">Gura_1322</name>
</gene>
<feature type="transmembrane region" description="Helical" evidence="1">
    <location>
        <begin position="167"/>
        <end position="188"/>
    </location>
</feature>
<organism evidence="2 3">
    <name type="scientific">Geotalea uraniireducens (strain Rf4)</name>
    <name type="common">Geobacter uraniireducens</name>
    <dbReference type="NCBI Taxonomy" id="351605"/>
    <lineage>
        <taxon>Bacteria</taxon>
        <taxon>Pseudomonadati</taxon>
        <taxon>Thermodesulfobacteriota</taxon>
        <taxon>Desulfuromonadia</taxon>
        <taxon>Geobacterales</taxon>
        <taxon>Geobacteraceae</taxon>
        <taxon>Geotalea</taxon>
    </lineage>
</organism>
<accession>A5GA76</accession>
<feature type="transmembrane region" description="Helical" evidence="1">
    <location>
        <begin position="283"/>
        <end position="306"/>
    </location>
</feature>
<dbReference type="EMBL" id="CP000698">
    <property type="protein sequence ID" value="ABQ25523.1"/>
    <property type="molecule type" value="Genomic_DNA"/>
</dbReference>
<keyword evidence="3" id="KW-1185">Reference proteome</keyword>
<feature type="transmembrane region" description="Helical" evidence="1">
    <location>
        <begin position="9"/>
        <end position="27"/>
    </location>
</feature>
<evidence type="ECO:0000313" key="2">
    <source>
        <dbReference type="EMBL" id="ABQ25523.1"/>
    </source>
</evidence>
<keyword evidence="1" id="KW-1133">Transmembrane helix</keyword>
<feature type="transmembrane region" description="Helical" evidence="1">
    <location>
        <begin position="367"/>
        <end position="387"/>
    </location>
</feature>
<feature type="transmembrane region" description="Helical" evidence="1">
    <location>
        <begin position="343"/>
        <end position="360"/>
    </location>
</feature>
<feature type="transmembrane region" description="Helical" evidence="1">
    <location>
        <begin position="249"/>
        <end position="271"/>
    </location>
</feature>
<dbReference type="OrthoDB" id="5955549at2"/>
<feature type="transmembrane region" description="Helical" evidence="1">
    <location>
        <begin position="200"/>
        <end position="222"/>
    </location>
</feature>
<protein>
    <submittedName>
        <fullName evidence="2">Uncharacterized protein</fullName>
    </submittedName>
</protein>
<keyword evidence="1" id="KW-0812">Transmembrane</keyword>
<dbReference type="KEGG" id="gur:Gura_1322"/>
<feature type="transmembrane region" description="Helical" evidence="1">
    <location>
        <begin position="87"/>
        <end position="107"/>
    </location>
</feature>
<dbReference type="AlphaFoldDB" id="A5GA76"/>